<reference evidence="5 6" key="1">
    <citation type="submission" date="2014-11" db="EMBL/GenBank/DDBJ databases">
        <authorList>
            <person name="Zhu J."/>
            <person name="Qi W."/>
            <person name="Song R."/>
        </authorList>
    </citation>
    <scope>NUCLEOTIDE SEQUENCE [LARGE SCALE GENOMIC DNA]</scope>
</reference>
<evidence type="ECO:0000256" key="1">
    <source>
        <dbReference type="PROSITE-ProRule" id="PRU00175"/>
    </source>
</evidence>
<dbReference type="PhylomeDB" id="A0A0G4ETL9"/>
<feature type="region of interest" description="Disordered" evidence="3">
    <location>
        <begin position="1"/>
        <end position="52"/>
    </location>
</feature>
<keyword evidence="1" id="KW-0479">Metal-binding</keyword>
<dbReference type="EMBL" id="CDMY01000314">
    <property type="protein sequence ID" value="CEM01956.1"/>
    <property type="molecule type" value="Genomic_DNA"/>
</dbReference>
<dbReference type="SUPFAM" id="SSF57850">
    <property type="entry name" value="RING/U-box"/>
    <property type="match status" value="1"/>
</dbReference>
<evidence type="ECO:0000313" key="6">
    <source>
        <dbReference type="Proteomes" id="UP000041254"/>
    </source>
</evidence>
<feature type="region of interest" description="Disordered" evidence="3">
    <location>
        <begin position="676"/>
        <end position="700"/>
    </location>
</feature>
<feature type="domain" description="RING-type" evidence="4">
    <location>
        <begin position="2017"/>
        <end position="2060"/>
    </location>
</feature>
<feature type="compositionally biased region" description="Low complexity" evidence="3">
    <location>
        <begin position="681"/>
        <end position="694"/>
    </location>
</feature>
<feature type="compositionally biased region" description="Low complexity" evidence="3">
    <location>
        <begin position="1977"/>
        <end position="1992"/>
    </location>
</feature>
<dbReference type="Gene3D" id="3.30.40.10">
    <property type="entry name" value="Zinc/RING finger domain, C3HC4 (zinc finger)"/>
    <property type="match status" value="1"/>
</dbReference>
<feature type="compositionally biased region" description="Low complexity" evidence="3">
    <location>
        <begin position="1944"/>
        <end position="1967"/>
    </location>
</feature>
<dbReference type="Pfam" id="PF13920">
    <property type="entry name" value="zf-C3HC4_3"/>
    <property type="match status" value="1"/>
</dbReference>
<evidence type="ECO:0000256" key="2">
    <source>
        <dbReference type="SAM" id="Coils"/>
    </source>
</evidence>
<dbReference type="VEuPathDB" id="CryptoDB:Vbra_8235"/>
<proteinExistence type="predicted"/>
<organism evidence="5 6">
    <name type="scientific">Vitrella brassicaformis (strain CCMP3155)</name>
    <dbReference type="NCBI Taxonomy" id="1169540"/>
    <lineage>
        <taxon>Eukaryota</taxon>
        <taxon>Sar</taxon>
        <taxon>Alveolata</taxon>
        <taxon>Colpodellida</taxon>
        <taxon>Vitrellaceae</taxon>
        <taxon>Vitrella</taxon>
    </lineage>
</organism>
<feature type="coiled-coil region" evidence="2">
    <location>
        <begin position="1835"/>
        <end position="1862"/>
    </location>
</feature>
<sequence length="2072" mass="224878">MNKTGAQRPSKAEKKRAKKAKRRSAALDASQDGREGDATSTAPDKPPGESRTLAVHESIQLDMSASLAKLFADAPRTSSLIQSLDAACPFNIKDLFDLFRLQLAAAARRCIPSCRLLRRLMCICVCGVVDLDTLQKASREGRLDACVKAVRQMAEQMASEAHLQRLLSVKMWRFLVILIEDIADQLEADFPLFIETIESLRRPAVAESLSTTTAAAAATTTAPGSVHLPVFPPDIDPVQLVLQHSPSTYHRFVEARLLPSDRLTRLLELFRVDKGPSDMRDDSYTWDRFLDEYVAADCALSEGEGHKRLGSFTVSGASGSLAALNGSYVIRPTEDEQVTLVASPDGALAYVGEKVVFERLVCPTNEAVFDETRVVWVAYEPATAQQPTPRLLVVGLGDADMPGAAFAAHPGFSSPAFETHQWYTVDEGAQLVPVDFSVSAAIPLDSYVCRSTIDPMSRKVVADLRHFQAVSFICRAISDSADSLVEGPGTQLVAYYVSPYVMESLPPSAHNPEPLTGVASERRPTARPMGERPLNLRDSEKAIRQLGLMRLSDEWSTRPFAEWPQAALLQFLGNGGMVGGRLEGARVAVVRPEVLVSGRCALCDVQPPVSTLGDMPLLHSPSLVSAHQDLAYLSTGGVWTLRAFSQELVCGKCSCAEAKGTTSHVLGLLAALSEGDDASDDGGATETHPAAAAARPSRRDTSDIMVSRDFLLDILRPASPSAASGQGDSDLEETTRGQAATPAGTDEESTGTPQAAVAASEASGSVSIEWAFGSTQYLRGLLAREGPWECGVDLRALFEGLAQKLKDLDLDIAFGPLFRLRRIIVRQVLECLQLDQLSEALSRGGSNRPLEETAASLHREAKLIKGDETRQTLCSRYLWYTMVYALEAIVRQIEADGVAFVRTMQDIRRRIQDQDFSGAADAILPPLPFAGDRTAGDNFNDFARQVVVALVQQGPPDFSYLEPHLQTYMTGFAPSDRLLDLQWFFRLHQGPLKSPSQHDTEDSFYFEWHVTYRDYLHQCGSTAATGGRRHGSFTVSGAPVINGTYLLRPTEQEQETLLYIHPEAVAYVGEDLAFERLVYPQADGSMGGFWIACTPDFGDTIGPLCAFAPFKNDAVSGYNPLLSHPAAANPAFETSEWFTADQEGRISRLDGVKMSSTLPLTFDVPRSVIPGVSKVEGTVEVDVYPRADTAEPLACESLDDYYTHHLAKLEVSKGAAFPMAFYLDANVMEQLPRSARHTERLTGAGQSPAGYTSVSTAETMVIKRGMVRLAEEYVTKAFTEWPFAAVVALLATGWEAAGGLVCVLRAESRTQTCSRCGKPCAGSSGGPVDTIPLVHTLTCDDLMDDAMIEEHKKYIRGAGAELCVWGAGGRPTCGACQLDCVESLAKEPSRPATPADVLDVFSRLMSSPSETEAVPTPQPKSASSSSTPSRASPAAPGSIFRGIFTPKDKTTKPKPPKSTPFTPQPKPTSTQPPTTAQHHHTITVESIRSAFPDIATVRSATEGDKQPPSETLAVVKAFLQCRGGATEGGGESSQCDATQERETYLRAVKKFFMDHRTALQSDPSAVFPLGPLRHVRGEWLPQWHTTFVSELSKGQQLMQKELGAATTRGPTDGNNASATAIAADDMGSGESSPLPSPTAHRVSPQMAGEAFPSVMRLPYGGRASTGGARDAGKEVADKCARLEKQLATAEEQVKTAVDAHTTEKNELNQNIERLQDDVKRLTDELSASKRTAKKERKAADAQRSTLEDLIKDKDKEIKQAQKTADDRVRRVSQQVREEADKAAKTHMDTVTKQHEEELDRLRGEHRSAILEVRAQHRTAIEQRETEVRCEAERALGDMTRERDQLRQRLREERLRSARVDQEKDTELRRLREAEAPLRRENLMLKQQLSAQPPHSRLSGDGVSSMELPSVRQLLDDLVSEQGRLTQLHQTAIERQIQLLHHPQSSHASSSSSAAAAANPPNHTTAPSVPLSLSMDDANASPAAAAAGGSSSAQRNAPCAASSSSSGGGGGGSSAARCSVCLVNPTNVILLPCGHKVVCQDCFEKWMAPMPAQDKLCPEHTCRQPYFEVKYVF</sequence>
<evidence type="ECO:0000313" key="5">
    <source>
        <dbReference type="EMBL" id="CEM01956.1"/>
    </source>
</evidence>
<dbReference type="GO" id="GO:0008270">
    <property type="term" value="F:zinc ion binding"/>
    <property type="evidence" value="ECO:0007669"/>
    <property type="project" value="UniProtKB-KW"/>
</dbReference>
<feature type="compositionally biased region" description="Basic residues" evidence="3">
    <location>
        <begin position="13"/>
        <end position="24"/>
    </location>
</feature>
<feature type="compositionally biased region" description="Pro residues" evidence="3">
    <location>
        <begin position="1456"/>
        <end position="1466"/>
    </location>
</feature>
<keyword evidence="1" id="KW-0862">Zinc</keyword>
<keyword evidence="2" id="KW-0175">Coiled coil</keyword>
<protein>
    <recommendedName>
        <fullName evidence="4">RING-type domain-containing protein</fullName>
    </recommendedName>
</protein>
<dbReference type="InterPro" id="IPR013083">
    <property type="entry name" value="Znf_RING/FYVE/PHD"/>
</dbReference>
<dbReference type="InParanoid" id="A0A0G4ETL9"/>
<gene>
    <name evidence="5" type="ORF">Vbra_8235</name>
</gene>
<keyword evidence="6" id="KW-1185">Reference proteome</keyword>
<keyword evidence="1" id="KW-0863">Zinc-finger</keyword>
<dbReference type="PANTHER" id="PTHR12460">
    <property type="entry name" value="CYCLIN-DEPENDENT KINASE INHIBITOR-RELATED PROTEIN"/>
    <property type="match status" value="1"/>
</dbReference>
<name>A0A0G4ETL9_VITBC</name>
<feature type="region of interest" description="Disordered" evidence="3">
    <location>
        <begin position="508"/>
        <end position="533"/>
    </location>
</feature>
<feature type="region of interest" description="Disordered" evidence="3">
    <location>
        <begin position="1406"/>
        <end position="1480"/>
    </location>
</feature>
<dbReference type="InterPro" id="IPR001841">
    <property type="entry name" value="Znf_RING"/>
</dbReference>
<feature type="region of interest" description="Disordered" evidence="3">
    <location>
        <begin position="1885"/>
        <end position="1904"/>
    </location>
</feature>
<feature type="region of interest" description="Disordered" evidence="3">
    <location>
        <begin position="1624"/>
        <end position="1643"/>
    </location>
</feature>
<feature type="region of interest" description="Disordered" evidence="3">
    <location>
        <begin position="1940"/>
        <end position="2007"/>
    </location>
</feature>
<accession>A0A0G4ETL9</accession>
<feature type="region of interest" description="Disordered" evidence="3">
    <location>
        <begin position="719"/>
        <end position="758"/>
    </location>
</feature>
<dbReference type="Proteomes" id="UP000041254">
    <property type="component" value="Unassembled WGS sequence"/>
</dbReference>
<feature type="compositionally biased region" description="Low complexity" evidence="3">
    <location>
        <begin position="1419"/>
        <end position="1438"/>
    </location>
</feature>
<evidence type="ECO:0000259" key="4">
    <source>
        <dbReference type="PROSITE" id="PS50089"/>
    </source>
</evidence>
<feature type="coiled-coil region" evidence="2">
    <location>
        <begin position="1672"/>
        <end position="1763"/>
    </location>
</feature>
<dbReference type="PROSITE" id="PS50089">
    <property type="entry name" value="ZF_RING_2"/>
    <property type="match status" value="1"/>
</dbReference>
<dbReference type="OrthoDB" id="1711136at2759"/>
<evidence type="ECO:0000256" key="3">
    <source>
        <dbReference type="SAM" id="MobiDB-lite"/>
    </source>
</evidence>
<dbReference type="SMART" id="SM00184">
    <property type="entry name" value="RING"/>
    <property type="match status" value="1"/>
</dbReference>